<reference evidence="1 2" key="1">
    <citation type="submission" date="2019-07" db="EMBL/GenBank/DDBJ databases">
        <title>Sphingomonas alkalisoli sp. nov., isolated from rhizosphere soil of Suaedae salsa.</title>
        <authorList>
            <person name="Zhang H."/>
            <person name="Xu L."/>
            <person name="Zhang J.-X."/>
            <person name="Sun J.-Q."/>
        </authorList>
    </citation>
    <scope>NUCLEOTIDE SEQUENCE [LARGE SCALE GENOMIC DNA]</scope>
    <source>
        <strain evidence="1 2">XS-10</strain>
    </source>
</reference>
<proteinExistence type="predicted"/>
<accession>A0A518RLI0</accession>
<keyword evidence="2" id="KW-1185">Reference proteome</keyword>
<gene>
    <name evidence="1" type="ORF">FPZ54_14435</name>
</gene>
<dbReference type="EMBL" id="CP042239">
    <property type="protein sequence ID" value="QDX28299.1"/>
    <property type="molecule type" value="Genomic_DNA"/>
</dbReference>
<protein>
    <recommendedName>
        <fullName evidence="3">Aromatic ring-opening dioxygenase LigA</fullName>
    </recommendedName>
</protein>
<dbReference type="AlphaFoldDB" id="A0A518RLI0"/>
<sequence>MVVEGEAEVSPTVSASSDVKLNFVNHSNDINNSDVVIFSRNVSTDFDEIAIAWTVIRNCGQGWSHPFVYPMTSQLGCSDAWGNHSPSLTACPGQRFAMTLDASGAQLKLQGAANAPAEIELLNALPQGAVNAGVYKDGRLFALQSGIVPQQKAVFEFKPTIWIGVVSQVVEGQVMNSAILSDINTEISLLGIASADIVMTGGGAGPTAQPFQFTLANIVMA</sequence>
<evidence type="ECO:0000313" key="2">
    <source>
        <dbReference type="Proteomes" id="UP000318055"/>
    </source>
</evidence>
<name>A0A518RLI0_9SPHN</name>
<organism evidence="1 2">
    <name type="scientific">Sphingomonas suaedae</name>
    <dbReference type="NCBI Taxonomy" id="2599297"/>
    <lineage>
        <taxon>Bacteria</taxon>
        <taxon>Pseudomonadati</taxon>
        <taxon>Pseudomonadota</taxon>
        <taxon>Alphaproteobacteria</taxon>
        <taxon>Sphingomonadales</taxon>
        <taxon>Sphingomonadaceae</taxon>
        <taxon>Sphingomonas</taxon>
    </lineage>
</organism>
<evidence type="ECO:0008006" key="3">
    <source>
        <dbReference type="Google" id="ProtNLM"/>
    </source>
</evidence>
<dbReference type="Proteomes" id="UP000318055">
    <property type="component" value="Chromosome"/>
</dbReference>
<dbReference type="KEGG" id="ssua:FPZ54_14435"/>
<dbReference type="OrthoDB" id="8891769at2"/>
<evidence type="ECO:0000313" key="1">
    <source>
        <dbReference type="EMBL" id="QDX28299.1"/>
    </source>
</evidence>